<dbReference type="PANTHER" id="PTHR31297">
    <property type="entry name" value="GLUCAN ENDO-1,6-BETA-GLUCOSIDASE B"/>
    <property type="match status" value="1"/>
</dbReference>
<feature type="chain" id="PRO_5002225649" evidence="5">
    <location>
        <begin position="21"/>
        <end position="575"/>
    </location>
</feature>
<dbReference type="EMBL" id="KN825330">
    <property type="protein sequence ID" value="KIK91947.1"/>
    <property type="molecule type" value="Genomic_DNA"/>
</dbReference>
<dbReference type="InParanoid" id="A0A0D0D5L9"/>
<dbReference type="InterPro" id="IPR017853">
    <property type="entry name" value="GH"/>
</dbReference>
<dbReference type="OrthoDB" id="1887033at2759"/>
<keyword evidence="3 4" id="KW-0326">Glycosidase</keyword>
<keyword evidence="5" id="KW-0732">Signal</keyword>
<evidence type="ECO:0000313" key="7">
    <source>
        <dbReference type="EMBL" id="KIK91947.1"/>
    </source>
</evidence>
<evidence type="ECO:0000256" key="3">
    <source>
        <dbReference type="ARBA" id="ARBA00023295"/>
    </source>
</evidence>
<dbReference type="GO" id="GO:0009986">
    <property type="term" value="C:cell surface"/>
    <property type="evidence" value="ECO:0007669"/>
    <property type="project" value="TreeGrafter"/>
</dbReference>
<gene>
    <name evidence="7" type="ORF">PAXRUDRAFT_830410</name>
</gene>
<feature type="signal peptide" evidence="5">
    <location>
        <begin position="1"/>
        <end position="20"/>
    </location>
</feature>
<dbReference type="STRING" id="930991.A0A0D0D5L9"/>
<name>A0A0D0D5L9_9AGAM</name>
<dbReference type="HOGENOM" id="CLU_004624_8_0_1"/>
<dbReference type="Pfam" id="PF00150">
    <property type="entry name" value="Cellulase"/>
    <property type="match status" value="1"/>
</dbReference>
<evidence type="ECO:0000313" key="8">
    <source>
        <dbReference type="Proteomes" id="UP000054538"/>
    </source>
</evidence>
<dbReference type="GO" id="GO:0046557">
    <property type="term" value="F:glucan endo-1,6-beta-glucosidase activity"/>
    <property type="evidence" value="ECO:0007669"/>
    <property type="project" value="TreeGrafter"/>
</dbReference>
<comment type="similarity">
    <text evidence="1 4">Belongs to the glycosyl hydrolase 5 (cellulase A) family.</text>
</comment>
<protein>
    <submittedName>
        <fullName evidence="7">Unplaced genomic scaffold scaffold_508, whole genome shotgun sequence</fullName>
    </submittedName>
</protein>
<evidence type="ECO:0000256" key="5">
    <source>
        <dbReference type="SAM" id="SignalP"/>
    </source>
</evidence>
<reference evidence="8" key="2">
    <citation type="submission" date="2015-01" db="EMBL/GenBank/DDBJ databases">
        <title>Evolutionary Origins and Diversification of the Mycorrhizal Mutualists.</title>
        <authorList>
            <consortium name="DOE Joint Genome Institute"/>
            <consortium name="Mycorrhizal Genomics Consortium"/>
            <person name="Kohler A."/>
            <person name="Kuo A."/>
            <person name="Nagy L.G."/>
            <person name="Floudas D."/>
            <person name="Copeland A."/>
            <person name="Barry K.W."/>
            <person name="Cichocki N."/>
            <person name="Veneault-Fourrey C."/>
            <person name="LaButti K."/>
            <person name="Lindquist E.A."/>
            <person name="Lipzen A."/>
            <person name="Lundell T."/>
            <person name="Morin E."/>
            <person name="Murat C."/>
            <person name="Riley R."/>
            <person name="Ohm R."/>
            <person name="Sun H."/>
            <person name="Tunlid A."/>
            <person name="Henrissat B."/>
            <person name="Grigoriev I.V."/>
            <person name="Hibbett D.S."/>
            <person name="Martin F."/>
        </authorList>
    </citation>
    <scope>NUCLEOTIDE SEQUENCE [LARGE SCALE GENOMIC DNA]</scope>
    <source>
        <strain evidence="8">Ve08.2h10</strain>
    </source>
</reference>
<dbReference type="GO" id="GO:0005576">
    <property type="term" value="C:extracellular region"/>
    <property type="evidence" value="ECO:0007669"/>
    <property type="project" value="TreeGrafter"/>
</dbReference>
<accession>A0A0D0D5L9</accession>
<dbReference type="AlphaFoldDB" id="A0A0D0D5L9"/>
<organism evidence="7 8">
    <name type="scientific">Paxillus rubicundulus Ve08.2h10</name>
    <dbReference type="NCBI Taxonomy" id="930991"/>
    <lineage>
        <taxon>Eukaryota</taxon>
        <taxon>Fungi</taxon>
        <taxon>Dikarya</taxon>
        <taxon>Basidiomycota</taxon>
        <taxon>Agaricomycotina</taxon>
        <taxon>Agaricomycetes</taxon>
        <taxon>Agaricomycetidae</taxon>
        <taxon>Boletales</taxon>
        <taxon>Paxilineae</taxon>
        <taxon>Paxillaceae</taxon>
        <taxon>Paxillus</taxon>
    </lineage>
</organism>
<evidence type="ECO:0000256" key="2">
    <source>
        <dbReference type="ARBA" id="ARBA00022801"/>
    </source>
</evidence>
<feature type="domain" description="Glycoside hydrolase family 5" evidence="6">
    <location>
        <begin position="145"/>
        <end position="278"/>
    </location>
</feature>
<dbReference type="InterPro" id="IPR001547">
    <property type="entry name" value="Glyco_hydro_5"/>
</dbReference>
<dbReference type="PANTHER" id="PTHR31297:SF43">
    <property type="entry name" value="GLUCAN 1,3-BETA-GLUCOSIDASE 3"/>
    <property type="match status" value="1"/>
</dbReference>
<sequence>MLISVGYFTSLLQALGLVQGSYKPAPNLPLTGNGTIAYIPFHDLFGTSNNTDATFDGSASGGNCTVVPYDAPPITDQDFAPFESTIATIYRYRRQQSVNLGSWFVQENWMVPSLFTCASGPQEAEIDVASGWGSVDDARAVLERHWDTFINQTDFDYLASIGINTVRLPIGYWTLGPSFVTDTPFEPYASVYTNSWARVVRTINMASRSGIGVLMDLHGAVGSQNGQAHSGISDGQTRMFNETGNVNKTLHVLTSLAQRLQNVTNVVGIEILNEPENVPELLEFYETAITLMGQQVSPGTSFPLYIHDAFDLERFSDFISNRTDFIVEDHHSYFVFTSQDNSEPASQHTSDVEGPIDEELFQAGSKARGNLVIDEWSCALTDDSLSTQANPNEARREFCTGQMNVYTNTSAGWGFWSYYKEGCETDPGWCFKSAVGQSLPATFFSYDKAPPTDLAQRQRLYIAIESMAIPSDSDILKNFDNVTLAQENQGHGGGTPGNTTVAQQQSLVKGYSDGFLTAKIFAQQGWSRLGFKGQYVEDSLRELSGSIISGNEDYYRNGFDVGLAGGEAFVVATLA</sequence>
<keyword evidence="2 4" id="KW-0378">Hydrolase</keyword>
<dbReference type="GO" id="GO:0009251">
    <property type="term" value="P:glucan catabolic process"/>
    <property type="evidence" value="ECO:0007669"/>
    <property type="project" value="TreeGrafter"/>
</dbReference>
<dbReference type="Proteomes" id="UP000054538">
    <property type="component" value="Unassembled WGS sequence"/>
</dbReference>
<evidence type="ECO:0000256" key="1">
    <source>
        <dbReference type="ARBA" id="ARBA00005641"/>
    </source>
</evidence>
<dbReference type="Gene3D" id="3.20.20.80">
    <property type="entry name" value="Glycosidases"/>
    <property type="match status" value="1"/>
</dbReference>
<reference evidence="7 8" key="1">
    <citation type="submission" date="2014-04" db="EMBL/GenBank/DDBJ databases">
        <authorList>
            <consortium name="DOE Joint Genome Institute"/>
            <person name="Kuo A."/>
            <person name="Kohler A."/>
            <person name="Jargeat P."/>
            <person name="Nagy L.G."/>
            <person name="Floudas D."/>
            <person name="Copeland A."/>
            <person name="Barry K.W."/>
            <person name="Cichocki N."/>
            <person name="Veneault-Fourrey C."/>
            <person name="LaButti K."/>
            <person name="Lindquist E.A."/>
            <person name="Lipzen A."/>
            <person name="Lundell T."/>
            <person name="Morin E."/>
            <person name="Murat C."/>
            <person name="Sun H."/>
            <person name="Tunlid A."/>
            <person name="Henrissat B."/>
            <person name="Grigoriev I.V."/>
            <person name="Hibbett D.S."/>
            <person name="Martin F."/>
            <person name="Nordberg H.P."/>
            <person name="Cantor M.N."/>
            <person name="Hua S.X."/>
        </authorList>
    </citation>
    <scope>NUCLEOTIDE SEQUENCE [LARGE SCALE GENOMIC DNA]</scope>
    <source>
        <strain evidence="7 8">Ve08.2h10</strain>
    </source>
</reference>
<dbReference type="SUPFAM" id="SSF51445">
    <property type="entry name" value="(Trans)glycosidases"/>
    <property type="match status" value="1"/>
</dbReference>
<proteinExistence type="inferred from homology"/>
<evidence type="ECO:0000256" key="4">
    <source>
        <dbReference type="RuleBase" id="RU361153"/>
    </source>
</evidence>
<dbReference type="InterPro" id="IPR050386">
    <property type="entry name" value="Glycosyl_hydrolase_5"/>
</dbReference>
<keyword evidence="8" id="KW-1185">Reference proteome</keyword>
<evidence type="ECO:0000259" key="6">
    <source>
        <dbReference type="Pfam" id="PF00150"/>
    </source>
</evidence>